<name>A0ABV8AW98_9BACT</name>
<dbReference type="Proteomes" id="UP001595805">
    <property type="component" value="Unassembled WGS sequence"/>
</dbReference>
<evidence type="ECO:0000313" key="2">
    <source>
        <dbReference type="EMBL" id="MFC3881205.1"/>
    </source>
</evidence>
<comment type="caution">
    <text evidence="2">The sequence shown here is derived from an EMBL/GenBank/DDBJ whole genome shotgun (WGS) entry which is preliminary data.</text>
</comment>
<evidence type="ECO:0000256" key="1">
    <source>
        <dbReference type="SAM" id="MobiDB-lite"/>
    </source>
</evidence>
<protein>
    <recommendedName>
        <fullName evidence="4">DNA primase</fullName>
    </recommendedName>
</protein>
<evidence type="ECO:0008006" key="4">
    <source>
        <dbReference type="Google" id="ProtNLM"/>
    </source>
</evidence>
<gene>
    <name evidence="2" type="ORF">ACFOSV_13510</name>
</gene>
<dbReference type="RefSeq" id="WP_377906546.1">
    <property type="nucleotide sequence ID" value="NZ_JBHRZS010000007.1"/>
</dbReference>
<evidence type="ECO:0000313" key="3">
    <source>
        <dbReference type="Proteomes" id="UP001595805"/>
    </source>
</evidence>
<feature type="region of interest" description="Disordered" evidence="1">
    <location>
        <begin position="86"/>
        <end position="112"/>
    </location>
</feature>
<feature type="compositionally biased region" description="Acidic residues" evidence="1">
    <location>
        <begin position="91"/>
        <end position="112"/>
    </location>
</feature>
<reference evidence="3" key="1">
    <citation type="journal article" date="2019" name="Int. J. Syst. Evol. Microbiol.">
        <title>The Global Catalogue of Microorganisms (GCM) 10K type strain sequencing project: providing services to taxonomists for standard genome sequencing and annotation.</title>
        <authorList>
            <consortium name="The Broad Institute Genomics Platform"/>
            <consortium name="The Broad Institute Genome Sequencing Center for Infectious Disease"/>
            <person name="Wu L."/>
            <person name="Ma J."/>
        </authorList>
    </citation>
    <scope>NUCLEOTIDE SEQUENCE [LARGE SCALE GENOMIC DNA]</scope>
    <source>
        <strain evidence="3">CCUG 60523</strain>
    </source>
</reference>
<proteinExistence type="predicted"/>
<dbReference type="EMBL" id="JBHRZS010000007">
    <property type="protein sequence ID" value="MFC3881205.1"/>
    <property type="molecule type" value="Genomic_DNA"/>
</dbReference>
<sequence>MSQQKLRVIQDYEKLSSDLQEQIKLVYPNGYRDHLISFTNAKGERVSALPFETFEKIYMVRMTAAKAVLLVEKDDDYDDDGVLKEDVREQYEDDHADADYLGENDNYEDDMD</sequence>
<accession>A0ABV8AW98</accession>
<keyword evidence="3" id="KW-1185">Reference proteome</keyword>
<organism evidence="2 3">
    <name type="scientific">Algoriphagus namhaensis</name>
    <dbReference type="NCBI Taxonomy" id="915353"/>
    <lineage>
        <taxon>Bacteria</taxon>
        <taxon>Pseudomonadati</taxon>
        <taxon>Bacteroidota</taxon>
        <taxon>Cytophagia</taxon>
        <taxon>Cytophagales</taxon>
        <taxon>Cyclobacteriaceae</taxon>
        <taxon>Algoriphagus</taxon>
    </lineage>
</organism>